<dbReference type="CTD" id="100286486"/>
<keyword evidence="4" id="KW-0346">Stress response</keyword>
<sequence length="231" mass="26505">MWPVVSRSFLVPSYWDDFPDVMDVAFRCPFEDKFFDSLMAAPNDDIFAIKVYVGNYTTDDIKWHIEGSKLQITGIQTHQTKYGNDKSEFSREFDLPSNVLKDTLRHYVTSDGILVIEGKKRIDVRYPFQDNSDKNHFEIVVDVQGFSQNEIQVNLHQKNLVIEGSHSTDKKTGKTGKLQTKSFKRVVTIPVDVDESTLELVRDKEQYLVVKAKRNQKQALAGPKRLSISQG</sequence>
<evidence type="ECO:0000313" key="4">
    <source>
        <dbReference type="EMBL" id="ACM08563.1"/>
    </source>
</evidence>
<dbReference type="GO" id="GO:0005634">
    <property type="term" value="C:nucleus"/>
    <property type="evidence" value="ECO:0007669"/>
    <property type="project" value="TreeGrafter"/>
</dbReference>
<dbReference type="PANTHER" id="PTHR45640">
    <property type="entry name" value="HEAT SHOCK PROTEIN HSP-12.2-RELATED"/>
    <property type="match status" value="1"/>
</dbReference>
<dbReference type="InterPro" id="IPR001436">
    <property type="entry name" value="Alpha-crystallin/sHSP_animal"/>
</dbReference>
<organism evidence="4">
    <name type="scientific">Salmo salar</name>
    <name type="common">Atlantic salmon</name>
    <dbReference type="NCBI Taxonomy" id="8030"/>
    <lineage>
        <taxon>Eukaryota</taxon>
        <taxon>Metazoa</taxon>
        <taxon>Chordata</taxon>
        <taxon>Craniata</taxon>
        <taxon>Vertebrata</taxon>
        <taxon>Euteleostomi</taxon>
        <taxon>Actinopterygii</taxon>
        <taxon>Neopterygii</taxon>
        <taxon>Teleostei</taxon>
        <taxon>Protacanthopterygii</taxon>
        <taxon>Salmoniformes</taxon>
        <taxon>Salmonidae</taxon>
        <taxon>Salmoninae</taxon>
        <taxon>Salmo</taxon>
    </lineage>
</organism>
<evidence type="ECO:0000256" key="1">
    <source>
        <dbReference type="PROSITE-ProRule" id="PRU00285"/>
    </source>
</evidence>
<dbReference type="InterPro" id="IPR002068">
    <property type="entry name" value="A-crystallin/Hsp20_dom"/>
</dbReference>
<dbReference type="AlphaFoldDB" id="B9EM16"/>
<evidence type="ECO:0000256" key="2">
    <source>
        <dbReference type="RuleBase" id="RU003616"/>
    </source>
</evidence>
<dbReference type="GO" id="GO:0009408">
    <property type="term" value="P:response to heat"/>
    <property type="evidence" value="ECO:0007669"/>
    <property type="project" value="TreeGrafter"/>
</dbReference>
<dbReference type="SUPFAM" id="SSF49764">
    <property type="entry name" value="HSP20-like chaperones"/>
    <property type="match status" value="2"/>
</dbReference>
<dbReference type="KEGG" id="sasa:100286486"/>
<dbReference type="InterPro" id="IPR008978">
    <property type="entry name" value="HSP20-like_chaperone"/>
</dbReference>
<dbReference type="RefSeq" id="NP_001139897.1">
    <property type="nucleotide sequence ID" value="NM_001146425.1"/>
</dbReference>
<dbReference type="GO" id="GO:0042026">
    <property type="term" value="P:protein refolding"/>
    <property type="evidence" value="ECO:0007669"/>
    <property type="project" value="TreeGrafter"/>
</dbReference>
<reference evidence="4" key="1">
    <citation type="submission" date="2009-01" db="EMBL/GenBank/DDBJ databases">
        <authorList>
            <consortium name="cGRASP (B.F. Koop &amp; W.S. Davidson)"/>
            <person name="Leong J."/>
            <person name="von Schalburg K."/>
            <person name="Cooper G."/>
            <person name="Moore R."/>
            <person name="Holt R."/>
            <person name="Davidson W.S."/>
            <person name="Koop B.F."/>
        </authorList>
    </citation>
    <scope>NUCLEOTIDE SEQUENCE</scope>
    <source>
        <tissue evidence="4">Thymus</tissue>
    </source>
</reference>
<dbReference type="GO" id="GO:0051082">
    <property type="term" value="F:unfolded protein binding"/>
    <property type="evidence" value="ECO:0007669"/>
    <property type="project" value="TreeGrafter"/>
</dbReference>
<dbReference type="PROSITE" id="PS01031">
    <property type="entry name" value="SHSP"/>
    <property type="match status" value="1"/>
</dbReference>
<comment type="similarity">
    <text evidence="1 2">Belongs to the small heat shock protein (HSP20) family.</text>
</comment>
<dbReference type="Pfam" id="PF00011">
    <property type="entry name" value="HSP20"/>
    <property type="match status" value="2"/>
</dbReference>
<reference evidence="4" key="2">
    <citation type="journal article" date="2010" name="BMC Genomics">
        <title>Salmo salar and Esox lucius full-length cDNA sequences reveal changes in evolutionary pressures on a post-tetraploidization genome.</title>
        <authorList>
            <person name="Leong J.S."/>
            <person name="Jantzen S.G."/>
            <person name="von Schalburg K.R."/>
            <person name="Cooper G.A."/>
            <person name="Messmer A.M."/>
            <person name="Liao N.Y."/>
            <person name="Munro S."/>
            <person name="Moore R."/>
            <person name="Holt R.A."/>
            <person name="Jones S.J."/>
            <person name="Davidson W.S."/>
            <person name="Koop B.F."/>
        </authorList>
    </citation>
    <scope>NUCLEOTIDE SEQUENCE</scope>
    <source>
        <tissue evidence="4">Thymus</tissue>
    </source>
</reference>
<proteinExistence type="evidence at transcript level"/>
<dbReference type="GeneID" id="100286486"/>
<dbReference type="PANTHER" id="PTHR45640:SF26">
    <property type="entry name" value="RE23625P"/>
    <property type="match status" value="1"/>
</dbReference>
<protein>
    <submittedName>
        <fullName evidence="4">Heat shock protein Hsp-16.48/Hsp-16.49</fullName>
    </submittedName>
</protein>
<reference evidence="4" key="3">
    <citation type="submission" date="2010-08" db="EMBL/GenBank/DDBJ databases">
        <authorList>
            <consortium name="cGRASP (B.F. Koop &amp; W.S. Davidson)"/>
        </authorList>
    </citation>
    <scope>NUCLEOTIDE SEQUENCE</scope>
    <source>
        <tissue evidence="4">Thymus</tissue>
    </source>
</reference>
<feature type="domain" description="SHSP" evidence="3">
    <location>
        <begin position="119"/>
        <end position="231"/>
    </location>
</feature>
<name>B9EM16_SALSA</name>
<evidence type="ECO:0000259" key="3">
    <source>
        <dbReference type="PROSITE" id="PS01031"/>
    </source>
</evidence>
<dbReference type="Gene3D" id="2.60.40.790">
    <property type="match status" value="2"/>
</dbReference>
<dbReference type="CDD" id="cd06526">
    <property type="entry name" value="metazoan_ACD"/>
    <property type="match status" value="1"/>
</dbReference>
<dbReference type="GO" id="GO:0005737">
    <property type="term" value="C:cytoplasm"/>
    <property type="evidence" value="ECO:0007669"/>
    <property type="project" value="TreeGrafter"/>
</dbReference>
<dbReference type="EMBL" id="BT056691">
    <property type="protein sequence ID" value="ACM08563.1"/>
    <property type="molecule type" value="mRNA"/>
</dbReference>
<accession>B9EM16</accession>
<gene>
    <name evidence="4" type="primary">HSP17</name>
</gene>